<name>A0A8I2Z9R7_VERLO</name>
<dbReference type="OrthoDB" id="10004862at2759"/>
<sequence length="523" mass="58944">MNNLKKYNHLETSDLFILVLRGKLEGAPAIRLGSRLPYPSQPQCNSTRAKSDRLASETAKASRMHYARLTYINRPSGRFSNGSNTPVITTTNTGLLKLDQPEATAARTTELLQSDLENHHVFFNQSGYHNHIVHHLLALYGTGASPDSLNRAYETNKSYQRAAQPIHPALADSLATSWSETAPRLLGKEAYYPDFLLFFQRELESRGIGPVLKEFIFAKDDRAEDLLQRLFAGFLHPLIQLMYGIEWEQPAIVAEGLAQAAVHKNQLAPFLKETEEGAAGDMPSIQELHEAIANNEELRNAARPGDDNKVYDGVLIRAPEEMKAIAKRVKIKTDELDERTAEMFETTFWVAAGAALRKGKDAKWDFFLIHHTNAAPFFVALNKTNWISVEDKVRILEYKIRLDLVQNAARGTPEIRFDAIAAYRPKDLNRGKALVARPEDLLPRFHAIDDDGHTVKVARSLAVCRELCEPYADRPWKKVKSDDVWLKMNYTLLDGTEGGEEEGGRWVRAAGFDESWEDVPNRL</sequence>
<evidence type="ECO:0000313" key="3">
    <source>
        <dbReference type="Proteomes" id="UP000689129"/>
    </source>
</evidence>
<keyword evidence="1" id="KW-0560">Oxidoreductase</keyword>
<evidence type="ECO:0000256" key="1">
    <source>
        <dbReference type="ARBA" id="ARBA00023002"/>
    </source>
</evidence>
<dbReference type="AlphaFoldDB" id="A0A8I2Z9R7"/>
<dbReference type="GO" id="GO:0016491">
    <property type="term" value="F:oxidoreductase activity"/>
    <property type="evidence" value="ECO:0007669"/>
    <property type="project" value="UniProtKB-KW"/>
</dbReference>
<dbReference type="PANTHER" id="PTHR35870:SF1">
    <property type="entry name" value="PROTEIN, PUTATIVE (AFU_ORTHOLOGUE AFUA_5G03330)-RELATED"/>
    <property type="match status" value="1"/>
</dbReference>
<dbReference type="Pfam" id="PF14027">
    <property type="entry name" value="Questin_oxidase"/>
    <property type="match status" value="1"/>
</dbReference>
<gene>
    <name evidence="2" type="ORF">HYQ45_015010</name>
</gene>
<comment type="caution">
    <text evidence="2">The sequence shown here is derived from an EMBL/GenBank/DDBJ whole genome shotgun (WGS) entry which is preliminary data.</text>
</comment>
<dbReference type="PANTHER" id="PTHR35870">
    <property type="entry name" value="PROTEIN, PUTATIVE (AFU_ORTHOLOGUE AFUA_5G03330)-RELATED"/>
    <property type="match status" value="1"/>
</dbReference>
<dbReference type="Proteomes" id="UP000689129">
    <property type="component" value="Unassembled WGS sequence"/>
</dbReference>
<proteinExistence type="predicted"/>
<organism evidence="2 3">
    <name type="scientific">Verticillium longisporum</name>
    <name type="common">Verticillium dahliae var. longisporum</name>
    <dbReference type="NCBI Taxonomy" id="100787"/>
    <lineage>
        <taxon>Eukaryota</taxon>
        <taxon>Fungi</taxon>
        <taxon>Dikarya</taxon>
        <taxon>Ascomycota</taxon>
        <taxon>Pezizomycotina</taxon>
        <taxon>Sordariomycetes</taxon>
        <taxon>Hypocreomycetidae</taxon>
        <taxon>Glomerellales</taxon>
        <taxon>Plectosphaerellaceae</taxon>
        <taxon>Verticillium</taxon>
    </lineage>
</organism>
<reference evidence="2" key="1">
    <citation type="journal article" date="2021" name="Mol. Plant Pathol.">
        <title>A 20-kb lineage-specific genomic region tames virulence in pathogenic amphidiploid Verticillium longisporum.</title>
        <authorList>
            <person name="Harting R."/>
            <person name="Starke J."/>
            <person name="Kusch H."/>
            <person name="Poggeler S."/>
            <person name="Maurus I."/>
            <person name="Schluter R."/>
            <person name="Landesfeind M."/>
            <person name="Bulla I."/>
            <person name="Nowrousian M."/>
            <person name="de Jonge R."/>
            <person name="Stahlhut G."/>
            <person name="Hoff K.J."/>
            <person name="Asshauer K.P."/>
            <person name="Thurmer A."/>
            <person name="Stanke M."/>
            <person name="Daniel R."/>
            <person name="Morgenstern B."/>
            <person name="Thomma B.P.H.J."/>
            <person name="Kronstad J.W."/>
            <person name="Braus-Stromeyer S.A."/>
            <person name="Braus G.H."/>
        </authorList>
    </citation>
    <scope>NUCLEOTIDE SEQUENCE</scope>
    <source>
        <strain evidence="2">Vl32</strain>
    </source>
</reference>
<dbReference type="InterPro" id="IPR025337">
    <property type="entry name" value="Questin_oxidase-like"/>
</dbReference>
<dbReference type="EMBL" id="JAEMWZ010000397">
    <property type="protein sequence ID" value="KAG7119528.1"/>
    <property type="molecule type" value="Genomic_DNA"/>
</dbReference>
<accession>A0A8I2Z9R7</accession>
<evidence type="ECO:0000313" key="2">
    <source>
        <dbReference type="EMBL" id="KAG7119528.1"/>
    </source>
</evidence>
<protein>
    <submittedName>
        <fullName evidence="2">Questin oxidase like protein</fullName>
    </submittedName>
</protein>